<comment type="caution">
    <text evidence="4">The sequence shown here is derived from an EMBL/GenBank/DDBJ whole genome shotgun (WGS) entry which is preliminary data.</text>
</comment>
<dbReference type="SUPFAM" id="SSF75304">
    <property type="entry name" value="Amidase signature (AS) enzymes"/>
    <property type="match status" value="1"/>
</dbReference>
<evidence type="ECO:0000256" key="2">
    <source>
        <dbReference type="ARBA" id="ARBA00022801"/>
    </source>
</evidence>
<dbReference type="PANTHER" id="PTHR46072">
    <property type="entry name" value="AMIDASE-RELATED-RELATED"/>
    <property type="match status" value="1"/>
</dbReference>
<name>A0A1Q5U1K1_9EURO</name>
<dbReference type="STRING" id="1316194.A0A1Q5U1K1"/>
<dbReference type="PANTHER" id="PTHR46072:SF11">
    <property type="entry name" value="AMIDASE-RELATED"/>
    <property type="match status" value="1"/>
</dbReference>
<dbReference type="InterPro" id="IPR036928">
    <property type="entry name" value="AS_sf"/>
</dbReference>
<comment type="similarity">
    <text evidence="1">Belongs to the amidase family.</text>
</comment>
<dbReference type="Pfam" id="PF01425">
    <property type="entry name" value="Amidase"/>
    <property type="match status" value="2"/>
</dbReference>
<dbReference type="EMBL" id="MNBE01000598">
    <property type="protein sequence ID" value="OKP06355.1"/>
    <property type="molecule type" value="Genomic_DNA"/>
</dbReference>
<organism evidence="4 5">
    <name type="scientific">Penicillium subrubescens</name>
    <dbReference type="NCBI Taxonomy" id="1316194"/>
    <lineage>
        <taxon>Eukaryota</taxon>
        <taxon>Fungi</taxon>
        <taxon>Dikarya</taxon>
        <taxon>Ascomycota</taxon>
        <taxon>Pezizomycotina</taxon>
        <taxon>Eurotiomycetes</taxon>
        <taxon>Eurotiomycetidae</taxon>
        <taxon>Eurotiales</taxon>
        <taxon>Aspergillaceae</taxon>
        <taxon>Penicillium</taxon>
    </lineage>
</organism>
<evidence type="ECO:0000313" key="5">
    <source>
        <dbReference type="Proteomes" id="UP000186955"/>
    </source>
</evidence>
<dbReference type="Proteomes" id="UP000186955">
    <property type="component" value="Unassembled WGS sequence"/>
</dbReference>
<evidence type="ECO:0000259" key="3">
    <source>
        <dbReference type="Pfam" id="PF01425"/>
    </source>
</evidence>
<dbReference type="InterPro" id="IPR023631">
    <property type="entry name" value="Amidase_dom"/>
</dbReference>
<protein>
    <submittedName>
        <fullName evidence="4">Acetamidase</fullName>
    </submittedName>
</protein>
<accession>A0A1Q5U1K1</accession>
<feature type="domain" description="Amidase" evidence="3">
    <location>
        <begin position="236"/>
        <end position="448"/>
    </location>
</feature>
<proteinExistence type="inferred from homology"/>
<dbReference type="AlphaFoldDB" id="A0A1Q5U1K1"/>
<evidence type="ECO:0000313" key="4">
    <source>
        <dbReference type="EMBL" id="OKP06355.1"/>
    </source>
</evidence>
<keyword evidence="5" id="KW-1185">Reference proteome</keyword>
<dbReference type="GO" id="GO:0016787">
    <property type="term" value="F:hydrolase activity"/>
    <property type="evidence" value="ECO:0007669"/>
    <property type="project" value="UniProtKB-KW"/>
</dbReference>
<feature type="domain" description="Amidase" evidence="3">
    <location>
        <begin position="75"/>
        <end position="228"/>
    </location>
</feature>
<gene>
    <name evidence="4" type="ORF">PENSUB_6345</name>
</gene>
<reference evidence="4 5" key="1">
    <citation type="submission" date="2016-10" db="EMBL/GenBank/DDBJ databases">
        <title>Genome sequence of the ascomycete fungus Penicillium subrubescens.</title>
        <authorList>
            <person name="De Vries R.P."/>
            <person name="Peng M."/>
            <person name="Dilokpimol A."/>
            <person name="Hilden K."/>
            <person name="Makela M.R."/>
            <person name="Grigoriev I."/>
            <person name="Riley R."/>
            <person name="Granchi Z."/>
        </authorList>
    </citation>
    <scope>NUCLEOTIDE SEQUENCE [LARGE SCALE GENOMIC DNA]</scope>
    <source>
        <strain evidence="4 5">CBS 132785</strain>
    </source>
</reference>
<evidence type="ECO:0000256" key="1">
    <source>
        <dbReference type="ARBA" id="ARBA00009199"/>
    </source>
</evidence>
<keyword evidence="2" id="KW-0378">Hydrolase</keyword>
<dbReference type="Gene3D" id="3.90.1300.10">
    <property type="entry name" value="Amidase signature (AS) domain"/>
    <property type="match status" value="2"/>
</dbReference>
<sequence length="475" mass="51676">MTWETIAAQKRQALRASIPEEWVIPLDILPPDTQLDVTNFLKQSGWFNKRELEITSTPAPQLLVNIATGSWTSEEVTRAFCKAAAAAHQLTNCLSEILFDKAIARARELDEYHRTTGRTKGPFHGLPISIKDNFNIIGHDSTVGFTSLVNDPATYNSTLIDLLLDAGAVLYVKTNVPTAMMIAESVNNVFGRTVNPRNRNLTSGGSSGGESALIAFGASRLGVGTDIGRFPNFQTRSGLAGQEAVNSVNGPMASTLSEIILWAKTVVDQQPWIRDPKCLPIPWRTVTPKRTLKIAVLWNDGIVTPTPPVARALKETVAKLQQAGHGIVDWKPTGHDKLLSILGRMFVADGGKSVANLLEPTGEPFRPEMKAYAEASELGVHAMWQLQLERNGVCKSYLDQWNESGIDAILCPTTPYSGVENGKFGYVGYTGVFNVLDYPAVSFPCGVYADKVIDGAYADDEALSAVDAQIRNDCE</sequence>